<dbReference type="CDD" id="cd01650">
    <property type="entry name" value="RT_nLTR_like"/>
    <property type="match status" value="1"/>
</dbReference>
<reference evidence="4" key="2">
    <citation type="submission" date="2025-08" db="UniProtKB">
        <authorList>
            <consortium name="Ensembl"/>
        </authorList>
    </citation>
    <scope>IDENTIFICATION</scope>
</reference>
<name>W5NL76_LEPOC</name>
<dbReference type="Ensembl" id="ENSLOCT00000021422.1">
    <property type="protein sequence ID" value="ENSLOCP00000021385.1"/>
    <property type="gene ID" value="ENSLOCG00000017287.1"/>
</dbReference>
<dbReference type="PANTHER" id="PTHR47027:SF28">
    <property type="entry name" value="ENDONUCLEASE-REVERSE TRANSCRIPTASE"/>
    <property type="match status" value="1"/>
</dbReference>
<organism evidence="4 5">
    <name type="scientific">Lepisosteus oculatus</name>
    <name type="common">Spotted gar</name>
    <dbReference type="NCBI Taxonomy" id="7918"/>
    <lineage>
        <taxon>Eukaryota</taxon>
        <taxon>Metazoa</taxon>
        <taxon>Chordata</taxon>
        <taxon>Craniata</taxon>
        <taxon>Vertebrata</taxon>
        <taxon>Euteleostomi</taxon>
        <taxon>Actinopterygii</taxon>
        <taxon>Neopterygii</taxon>
        <taxon>Holostei</taxon>
        <taxon>Semionotiformes</taxon>
        <taxon>Lepisosteidae</taxon>
        <taxon>Lepisosteus</taxon>
    </lineage>
</organism>
<dbReference type="EC" id="3.1.26.4" evidence="2"/>
<dbReference type="STRING" id="7918.ENSLOCP00000021385"/>
<evidence type="ECO:0000259" key="3">
    <source>
        <dbReference type="PROSITE" id="PS50878"/>
    </source>
</evidence>
<dbReference type="HOGENOM" id="CLU_000680_32_6_1"/>
<dbReference type="Proteomes" id="UP000018468">
    <property type="component" value="Linkage group LG1"/>
</dbReference>
<dbReference type="eggNOG" id="KOG1075">
    <property type="taxonomic scope" value="Eukaryota"/>
</dbReference>
<dbReference type="InterPro" id="IPR000477">
    <property type="entry name" value="RT_dom"/>
</dbReference>
<protein>
    <recommendedName>
        <fullName evidence="2">ribonuclease H</fullName>
        <ecNumber evidence="2">3.1.26.4</ecNumber>
    </recommendedName>
</protein>
<dbReference type="InterPro" id="IPR043128">
    <property type="entry name" value="Rev_trsase/Diguanyl_cyclase"/>
</dbReference>
<proteinExistence type="inferred from homology"/>
<evidence type="ECO:0000256" key="1">
    <source>
        <dbReference type="ARBA" id="ARBA00010879"/>
    </source>
</evidence>
<sequence>WLADLFSKITEEKAPQETWQTSITVPICKGKGGVNDCSNYRPIRLLCHTMKIFERVLDAQLSTIVDISPNQCGFVKNCGTTDAIHAARLLMERHHKKRKTIHMVFLDLEKAFDRVPHDLIWLALRQHHVPEAYVSWTKLLYQKASSSVRCAAGTSDTFPIDVGVHQGSALSPLLFILCMDTVTKDIQTRHSWRILYADDVMIAGETRHGLEQQVQDWKTCLERFGMKLNIQKTEYLECGDQTDGTIAAGGVQLNKVTQFKYLGSCVNSDCTTFQDAKTNEGVRKTFRVAPITEKMRESRLRWYGHVLRSNDTSMAKTALELKVEGRRPRGRPFTRWLDRLKDDVCLAKVTCRDAADRMKWKNRCKQADPTLGEL</sequence>
<dbReference type="GO" id="GO:0004523">
    <property type="term" value="F:RNA-DNA hybrid ribonuclease activity"/>
    <property type="evidence" value="ECO:0007669"/>
    <property type="project" value="UniProtKB-EC"/>
</dbReference>
<reference evidence="4" key="3">
    <citation type="submission" date="2025-09" db="UniProtKB">
        <authorList>
            <consortium name="Ensembl"/>
        </authorList>
    </citation>
    <scope>IDENTIFICATION</scope>
</reference>
<dbReference type="SUPFAM" id="SSF56672">
    <property type="entry name" value="DNA/RNA polymerases"/>
    <property type="match status" value="1"/>
</dbReference>
<evidence type="ECO:0000313" key="5">
    <source>
        <dbReference type="Proteomes" id="UP000018468"/>
    </source>
</evidence>
<dbReference type="EMBL" id="AHAT01025998">
    <property type="status" value="NOT_ANNOTATED_CDS"/>
    <property type="molecule type" value="Genomic_DNA"/>
</dbReference>
<dbReference type="Gene3D" id="3.30.70.270">
    <property type="match status" value="1"/>
</dbReference>
<dbReference type="GeneTree" id="ENSGT00940000165370"/>
<evidence type="ECO:0000256" key="2">
    <source>
        <dbReference type="ARBA" id="ARBA00012180"/>
    </source>
</evidence>
<keyword evidence="5" id="KW-1185">Reference proteome</keyword>
<feature type="domain" description="Reverse transcriptase" evidence="3">
    <location>
        <begin position="8"/>
        <end position="307"/>
    </location>
</feature>
<evidence type="ECO:0000313" key="4">
    <source>
        <dbReference type="Ensembl" id="ENSLOCP00000021385.1"/>
    </source>
</evidence>
<reference evidence="5" key="1">
    <citation type="submission" date="2011-12" db="EMBL/GenBank/DDBJ databases">
        <title>The Draft Genome of Lepisosteus oculatus.</title>
        <authorList>
            <consortium name="The Broad Institute Genome Assembly &amp; Analysis Group"/>
            <consortium name="Computational R&amp;D Group"/>
            <consortium name="and Sequencing Platform"/>
            <person name="Di Palma F."/>
            <person name="Alfoldi J."/>
            <person name="Johnson J."/>
            <person name="Berlin A."/>
            <person name="Gnerre S."/>
            <person name="Jaffe D."/>
            <person name="MacCallum I."/>
            <person name="Young S."/>
            <person name="Walker B.J."/>
            <person name="Lander E.S."/>
            <person name="Lindblad-Toh K."/>
        </authorList>
    </citation>
    <scope>NUCLEOTIDE SEQUENCE [LARGE SCALE GENOMIC DNA]</scope>
</reference>
<dbReference type="PANTHER" id="PTHR47027">
    <property type="entry name" value="REVERSE TRANSCRIPTASE DOMAIN-CONTAINING PROTEIN"/>
    <property type="match status" value="1"/>
</dbReference>
<accession>W5NL76</accession>
<dbReference type="AlphaFoldDB" id="W5NL76"/>
<dbReference type="InParanoid" id="W5NL76"/>
<comment type="similarity">
    <text evidence="1">Belongs to the beta type-B retroviral polymerase family. HERV class-II K(HML-2) pol subfamily.</text>
</comment>
<dbReference type="Pfam" id="PF00078">
    <property type="entry name" value="RVT_1"/>
    <property type="match status" value="1"/>
</dbReference>
<dbReference type="PROSITE" id="PS50878">
    <property type="entry name" value="RT_POL"/>
    <property type="match status" value="1"/>
</dbReference>
<dbReference type="OMA" id="HICWIME"/>
<dbReference type="InterPro" id="IPR043502">
    <property type="entry name" value="DNA/RNA_pol_sf"/>
</dbReference>